<comment type="caution">
    <text evidence="2">The sequence shown here is derived from an EMBL/GenBank/DDBJ whole genome shotgun (WGS) entry which is preliminary data.</text>
</comment>
<evidence type="ECO:0000313" key="2">
    <source>
        <dbReference type="EMBL" id="KAJ4462042.1"/>
    </source>
</evidence>
<proteinExistence type="predicted"/>
<feature type="signal peptide" evidence="1">
    <location>
        <begin position="1"/>
        <end position="16"/>
    </location>
</feature>
<evidence type="ECO:0000256" key="1">
    <source>
        <dbReference type="SAM" id="SignalP"/>
    </source>
</evidence>
<organism evidence="2 3">
    <name type="scientific">Paratrimastix pyriformis</name>
    <dbReference type="NCBI Taxonomy" id="342808"/>
    <lineage>
        <taxon>Eukaryota</taxon>
        <taxon>Metamonada</taxon>
        <taxon>Preaxostyla</taxon>
        <taxon>Paratrimastigidae</taxon>
        <taxon>Paratrimastix</taxon>
    </lineage>
</organism>
<keyword evidence="1" id="KW-0732">Signal</keyword>
<feature type="chain" id="PRO_5045912565" evidence="1">
    <location>
        <begin position="17"/>
        <end position="241"/>
    </location>
</feature>
<keyword evidence="3" id="KW-1185">Reference proteome</keyword>
<name>A0ABQ8USD9_9EUKA</name>
<sequence>MRSAWLFVFLFGGALCTLDNLLRALEETDIACGGNPICFANVLSSCDFCANVMMSPEPGSEEDCKESLYLSLRPIYRECRKKCLTPSGIDRTCIEECTTRNVLDSLATYDECVAPMEKQEPVRDDQPPSNEQFDTLVAAIGYSGRDWVPGPLSGLPRSLAYAGGYYYPLRYTPTLNQYQTLTSFEPKNVGPAYGLLYTPRATYGLGTTQLQRLSYSARTSFSNARTLPVGLCGLRGCQRCI</sequence>
<dbReference type="Proteomes" id="UP001141327">
    <property type="component" value="Unassembled WGS sequence"/>
</dbReference>
<dbReference type="EMBL" id="JAPMOS010000004">
    <property type="protein sequence ID" value="KAJ4462042.1"/>
    <property type="molecule type" value="Genomic_DNA"/>
</dbReference>
<accession>A0ABQ8USD9</accession>
<protein>
    <submittedName>
        <fullName evidence="2">Uncharacterized protein</fullName>
    </submittedName>
</protein>
<reference evidence="2" key="1">
    <citation type="journal article" date="2022" name="bioRxiv">
        <title>Genomics of Preaxostyla Flagellates Illuminates Evolutionary Transitions and the Path Towards Mitochondrial Loss.</title>
        <authorList>
            <person name="Novak L.V.F."/>
            <person name="Treitli S.C."/>
            <person name="Pyrih J."/>
            <person name="Halakuc P."/>
            <person name="Pipaliya S.V."/>
            <person name="Vacek V."/>
            <person name="Brzon O."/>
            <person name="Soukal P."/>
            <person name="Eme L."/>
            <person name="Dacks J.B."/>
            <person name="Karnkowska A."/>
            <person name="Elias M."/>
            <person name="Hampl V."/>
        </authorList>
    </citation>
    <scope>NUCLEOTIDE SEQUENCE</scope>
    <source>
        <strain evidence="2">RCP-MX</strain>
    </source>
</reference>
<gene>
    <name evidence="2" type="ORF">PAPYR_1207</name>
</gene>
<evidence type="ECO:0000313" key="3">
    <source>
        <dbReference type="Proteomes" id="UP001141327"/>
    </source>
</evidence>